<dbReference type="Proteomes" id="UP000199403">
    <property type="component" value="Unassembled WGS sequence"/>
</dbReference>
<dbReference type="STRING" id="1416801.SAMN05192553_102708"/>
<sequence>MPYEKVKISPKVRHENIPCTADHFEKYLRDQALPIVHQGKDYVRVRDAAGEEWGFFSNQFDPCG</sequence>
<organism evidence="1 2">
    <name type="scientific">Cyclobacterium xiamenense</name>
    <dbReference type="NCBI Taxonomy" id="1297121"/>
    <lineage>
        <taxon>Bacteria</taxon>
        <taxon>Pseudomonadati</taxon>
        <taxon>Bacteroidota</taxon>
        <taxon>Cytophagia</taxon>
        <taxon>Cytophagales</taxon>
        <taxon>Cyclobacteriaceae</taxon>
        <taxon>Cyclobacterium</taxon>
    </lineage>
</organism>
<evidence type="ECO:0000313" key="1">
    <source>
        <dbReference type="EMBL" id="SEJ16389.1"/>
    </source>
</evidence>
<dbReference type="AlphaFoldDB" id="A0A1H6WH57"/>
<proteinExistence type="predicted"/>
<evidence type="ECO:0000313" key="2">
    <source>
        <dbReference type="Proteomes" id="UP000199403"/>
    </source>
</evidence>
<reference evidence="2" key="1">
    <citation type="submission" date="2016-10" db="EMBL/GenBank/DDBJ databases">
        <authorList>
            <person name="Varghese N."/>
            <person name="Submissions S."/>
        </authorList>
    </citation>
    <scope>NUCLEOTIDE SEQUENCE [LARGE SCALE GENOMIC DNA]</scope>
    <source>
        <strain evidence="2">IBRC-M 10761</strain>
    </source>
</reference>
<gene>
    <name evidence="1" type="ORF">SAMN05192553_102708</name>
</gene>
<keyword evidence="2" id="KW-1185">Reference proteome</keyword>
<name>A0A1H6WH57_9BACT</name>
<protein>
    <submittedName>
        <fullName evidence="1">Uncharacterized protein</fullName>
    </submittedName>
</protein>
<accession>A0A1H6WH57</accession>
<dbReference type="EMBL" id="FNZH01000002">
    <property type="protein sequence ID" value="SEJ16389.1"/>
    <property type="molecule type" value="Genomic_DNA"/>
</dbReference>